<evidence type="ECO:0000313" key="2">
    <source>
        <dbReference type="Proteomes" id="UP001143981"/>
    </source>
</evidence>
<evidence type="ECO:0000313" key="1">
    <source>
        <dbReference type="EMBL" id="KAJ1728155.1"/>
    </source>
</evidence>
<accession>A0A9W7Y9Z9</accession>
<dbReference type="EMBL" id="JANBOI010000884">
    <property type="protein sequence ID" value="KAJ1728155.1"/>
    <property type="molecule type" value="Genomic_DNA"/>
</dbReference>
<name>A0A9W7Y9Z9_9FUNG</name>
<reference evidence="1" key="1">
    <citation type="submission" date="2022-07" db="EMBL/GenBank/DDBJ databases">
        <title>Phylogenomic reconstructions and comparative analyses of Kickxellomycotina fungi.</title>
        <authorList>
            <person name="Reynolds N.K."/>
            <person name="Stajich J.E."/>
            <person name="Barry K."/>
            <person name="Grigoriev I.V."/>
            <person name="Crous P."/>
            <person name="Smith M.E."/>
        </authorList>
    </citation>
    <scope>NUCLEOTIDE SEQUENCE</scope>
    <source>
        <strain evidence="1">BCRC 34381</strain>
    </source>
</reference>
<dbReference type="AlphaFoldDB" id="A0A9W7Y9Z9"/>
<comment type="caution">
    <text evidence="1">The sequence shown here is derived from an EMBL/GenBank/DDBJ whole genome shotgun (WGS) entry which is preliminary data.</text>
</comment>
<gene>
    <name evidence="1" type="ORF">LPJ61_004187</name>
</gene>
<organism evidence="1 2">
    <name type="scientific">Coemansia biformis</name>
    <dbReference type="NCBI Taxonomy" id="1286918"/>
    <lineage>
        <taxon>Eukaryota</taxon>
        <taxon>Fungi</taxon>
        <taxon>Fungi incertae sedis</taxon>
        <taxon>Zoopagomycota</taxon>
        <taxon>Kickxellomycotina</taxon>
        <taxon>Kickxellomycetes</taxon>
        <taxon>Kickxellales</taxon>
        <taxon>Kickxellaceae</taxon>
        <taxon>Coemansia</taxon>
    </lineage>
</organism>
<sequence>MDPTSPTNAIVARLETENDIDGSAESPMAWMSRELDLLLHPDKAIAGEHPLYSCAMLRYDVERSGVAHVISNFSEIFGHGRESCVKYIVVHMKWRPDTTTTTYDIYRNLAHAITSFTGEPGAVIDLPTPPRSLSENLAHAIETALVTMPNLQGILVSRPGNRRSQAPYVAPRRISYCAAPRATGDRSLPVSILQCDDAEVYDNIHRWPNCLPLGISALEYMGMRRAPYEALTQIWNDYHSRWGPCSHEHVGPPASHNRRHLFFSPGHAFVRGWGGLPREYDWCRLVLTHEIAPPPELAPLL</sequence>
<proteinExistence type="predicted"/>
<protein>
    <submittedName>
        <fullName evidence="1">Uncharacterized protein</fullName>
    </submittedName>
</protein>
<dbReference type="Proteomes" id="UP001143981">
    <property type="component" value="Unassembled WGS sequence"/>
</dbReference>
<dbReference type="OrthoDB" id="10615756at2759"/>
<keyword evidence="2" id="KW-1185">Reference proteome</keyword>